<evidence type="ECO:0000256" key="1">
    <source>
        <dbReference type="ARBA" id="ARBA00004141"/>
    </source>
</evidence>
<evidence type="ECO:0000313" key="8">
    <source>
        <dbReference type="RefSeq" id="XP_006821173.1"/>
    </source>
</evidence>
<evidence type="ECO:0000256" key="4">
    <source>
        <dbReference type="ARBA" id="ARBA00022989"/>
    </source>
</evidence>
<dbReference type="Pfam" id="PF05255">
    <property type="entry name" value="UPF0220"/>
    <property type="match status" value="1"/>
</dbReference>
<keyword evidence="4 6" id="KW-1133">Transmembrane helix</keyword>
<dbReference type="InterPro" id="IPR007919">
    <property type="entry name" value="UPF0220"/>
</dbReference>
<evidence type="ECO:0000256" key="5">
    <source>
        <dbReference type="ARBA" id="ARBA00023136"/>
    </source>
</evidence>
<dbReference type="PANTHER" id="PTHR13180">
    <property type="entry name" value="SMALL MEMBRANE PROTEIN-RELATED"/>
    <property type="match status" value="1"/>
</dbReference>
<protein>
    <submittedName>
        <fullName evidence="8">Transmembrane protein 50A-like</fullName>
    </submittedName>
</protein>
<comment type="similarity">
    <text evidence="2">Belongs to the UPF0220 family.</text>
</comment>
<feature type="transmembrane region" description="Helical" evidence="6">
    <location>
        <begin position="101"/>
        <end position="122"/>
    </location>
</feature>
<dbReference type="RefSeq" id="XP_006821173.1">
    <property type="nucleotide sequence ID" value="XM_006821110.1"/>
</dbReference>
<dbReference type="GeneID" id="102805944"/>
<evidence type="ECO:0000256" key="2">
    <source>
        <dbReference type="ARBA" id="ARBA00005335"/>
    </source>
</evidence>
<dbReference type="Proteomes" id="UP000694865">
    <property type="component" value="Unplaced"/>
</dbReference>
<keyword evidence="3 6" id="KW-0812">Transmembrane</keyword>
<name>A0ABM0MMD2_SACKO</name>
<organism evidence="7 8">
    <name type="scientific">Saccoglossus kowalevskii</name>
    <name type="common">Acorn worm</name>
    <dbReference type="NCBI Taxonomy" id="10224"/>
    <lineage>
        <taxon>Eukaryota</taxon>
        <taxon>Metazoa</taxon>
        <taxon>Hemichordata</taxon>
        <taxon>Enteropneusta</taxon>
        <taxon>Harrimaniidae</taxon>
        <taxon>Saccoglossus</taxon>
    </lineage>
</organism>
<feature type="transmembrane region" description="Helical" evidence="6">
    <location>
        <begin position="29"/>
        <end position="46"/>
    </location>
</feature>
<accession>A0ABM0MMD2</accession>
<keyword evidence="7" id="KW-1185">Reference proteome</keyword>
<reference evidence="8" key="1">
    <citation type="submission" date="2025-08" db="UniProtKB">
        <authorList>
            <consortium name="RefSeq"/>
        </authorList>
    </citation>
    <scope>IDENTIFICATION</scope>
    <source>
        <tissue evidence="8">Testes</tissue>
    </source>
</reference>
<comment type="subcellular location">
    <subcellularLocation>
        <location evidence="1">Membrane</location>
        <topology evidence="1">Multi-pass membrane protein</topology>
    </subcellularLocation>
</comment>
<gene>
    <name evidence="8" type="primary">LOC102805944</name>
</gene>
<proteinExistence type="inferred from homology"/>
<feature type="transmembrane region" description="Helical" evidence="6">
    <location>
        <begin position="58"/>
        <end position="80"/>
    </location>
</feature>
<feature type="transmembrane region" description="Helical" evidence="6">
    <location>
        <begin position="134"/>
        <end position="154"/>
    </location>
</feature>
<sequence>MSGWLDNVRCPSCTCECGCLAVVAEKRNMISSAAAGTLFFVGWWLYIDAMVACDSDDYHLAFMTCGIVGSLAFAMITAVSNAQIRGEASTDGFFGQTAARIWLLVGFFLAFASLIGACYILFGPYVTDKNYDNIWPGIAVFLQNFFILSASLVFKFGRTEENWD</sequence>
<keyword evidence="5 6" id="KW-0472">Membrane</keyword>
<evidence type="ECO:0000313" key="7">
    <source>
        <dbReference type="Proteomes" id="UP000694865"/>
    </source>
</evidence>
<evidence type="ECO:0000256" key="6">
    <source>
        <dbReference type="SAM" id="Phobius"/>
    </source>
</evidence>
<evidence type="ECO:0000256" key="3">
    <source>
        <dbReference type="ARBA" id="ARBA00022692"/>
    </source>
</evidence>